<proteinExistence type="predicted"/>
<dbReference type="InterPro" id="IPR036188">
    <property type="entry name" value="FAD/NAD-bd_sf"/>
</dbReference>
<dbReference type="Proteomes" id="UP000285232">
    <property type="component" value="Unassembled WGS sequence"/>
</dbReference>
<keyword evidence="3" id="KW-1185">Reference proteome</keyword>
<evidence type="ECO:0000313" key="2">
    <source>
        <dbReference type="EMBL" id="RJY08443.1"/>
    </source>
</evidence>
<keyword evidence="2" id="KW-0560">Oxidoreductase</keyword>
<dbReference type="PRINTS" id="PR00420">
    <property type="entry name" value="RNGMNOXGNASE"/>
</dbReference>
<protein>
    <submittedName>
        <fullName evidence="2">FAD-binding monooxygenase</fullName>
    </submittedName>
</protein>
<keyword evidence="2" id="KW-0503">Monooxygenase</keyword>
<feature type="domain" description="FAD-binding" evidence="1">
    <location>
        <begin position="4"/>
        <end position="336"/>
    </location>
</feature>
<dbReference type="PANTHER" id="PTHR46865:SF2">
    <property type="entry name" value="MONOOXYGENASE"/>
    <property type="match status" value="1"/>
</dbReference>
<evidence type="ECO:0000313" key="3">
    <source>
        <dbReference type="Proteomes" id="UP000285232"/>
    </source>
</evidence>
<dbReference type="GO" id="GO:0071949">
    <property type="term" value="F:FAD binding"/>
    <property type="evidence" value="ECO:0007669"/>
    <property type="project" value="InterPro"/>
</dbReference>
<comment type="caution">
    <text evidence="2">The sequence shown here is derived from an EMBL/GenBank/DDBJ whole genome shotgun (WGS) entry which is preliminary data.</text>
</comment>
<reference evidence="2 3" key="1">
    <citation type="journal article" date="2017" name="Int. J. Syst. Evol. Microbiol.">
        <title>Erythrobacter aquimixticola sp. nov., isolated from the junction between the ocean and a freshwater spring.</title>
        <authorList>
            <person name="Park S."/>
            <person name="Jung Y.T."/>
            <person name="Choi S.J."/>
            <person name="Yoon J.H."/>
        </authorList>
    </citation>
    <scope>NUCLEOTIDE SEQUENCE [LARGE SCALE GENOMIC DNA]</scope>
    <source>
        <strain evidence="2 3">JSSK-14</strain>
    </source>
</reference>
<dbReference type="Gene3D" id="3.30.9.10">
    <property type="entry name" value="D-Amino Acid Oxidase, subunit A, domain 2"/>
    <property type="match status" value="1"/>
</dbReference>
<dbReference type="SUPFAM" id="SSF51905">
    <property type="entry name" value="FAD/NAD(P)-binding domain"/>
    <property type="match status" value="1"/>
</dbReference>
<gene>
    <name evidence="2" type="ORF">D6201_02885</name>
</gene>
<dbReference type="EMBL" id="RAHX01000001">
    <property type="protein sequence ID" value="RJY08443.1"/>
    <property type="molecule type" value="Genomic_DNA"/>
</dbReference>
<dbReference type="GO" id="GO:0004497">
    <property type="term" value="F:monooxygenase activity"/>
    <property type="evidence" value="ECO:0007669"/>
    <property type="project" value="UniProtKB-KW"/>
</dbReference>
<evidence type="ECO:0000259" key="1">
    <source>
        <dbReference type="Pfam" id="PF01494"/>
    </source>
</evidence>
<name>A0A419RRL4_9SPHN</name>
<dbReference type="InterPro" id="IPR002938">
    <property type="entry name" value="FAD-bd"/>
</dbReference>
<dbReference type="InterPro" id="IPR051704">
    <property type="entry name" value="FAD_aromatic-hydroxylase"/>
</dbReference>
<dbReference type="RefSeq" id="WP_120047344.1">
    <property type="nucleotide sequence ID" value="NZ_RAHX01000001.1"/>
</dbReference>
<dbReference type="OrthoDB" id="5499180at2"/>
<accession>A0A419RRL4</accession>
<dbReference type="Gene3D" id="3.50.50.60">
    <property type="entry name" value="FAD/NAD(P)-binding domain"/>
    <property type="match status" value="1"/>
</dbReference>
<organism evidence="2 3">
    <name type="scientific">Aurantiacibacter aquimixticola</name>
    <dbReference type="NCBI Taxonomy" id="1958945"/>
    <lineage>
        <taxon>Bacteria</taxon>
        <taxon>Pseudomonadati</taxon>
        <taxon>Pseudomonadota</taxon>
        <taxon>Alphaproteobacteria</taxon>
        <taxon>Sphingomonadales</taxon>
        <taxon>Erythrobacteraceae</taxon>
        <taxon>Aurantiacibacter</taxon>
    </lineage>
</organism>
<dbReference type="PANTHER" id="PTHR46865">
    <property type="entry name" value="OXIDOREDUCTASE-RELATED"/>
    <property type="match status" value="1"/>
</dbReference>
<dbReference type="AlphaFoldDB" id="A0A419RRL4"/>
<dbReference type="Pfam" id="PF01494">
    <property type="entry name" value="FAD_binding_3"/>
    <property type="match status" value="1"/>
</dbReference>
<sequence>MTKKVLISGASISGPTTAYWLARNGFDVTVLERASELRLGGQNIDITDAARDIVELMGLRDAIADRHTGEKGLRFVDEDGEVQGSFPVDQEVTWTREVEILRGDLAKLIVDACPDSVDWRFGDHITALEEEGDKVRVEFAEGEAETFDIVVAADGMNSGTRDLIVGDDQTEDYLGCWASYFTIPRYERDNDWWNWYTSSNGIIVFLRPDNQGTIRASVNFLSDDSNPDHMSLEDKKRILKDKLRGSGWESDRVAHDLDGVDDIFLGPLHQVKADRWSSGRCVLTGDAAYCPTPYTGMGTTLAIIGSYILANELAAHDDHKAAFDKYERKFRDFAEKSQKLWPGVPDLAYAESEWKKYLINLGAGLAASAPMQKLVALFDGGDDENDFELPKYENRAARETA</sequence>